<dbReference type="Gene3D" id="1.20.5.1930">
    <property type="match status" value="1"/>
</dbReference>
<feature type="transmembrane region" description="Helical" evidence="4">
    <location>
        <begin position="21"/>
        <end position="38"/>
    </location>
</feature>
<proteinExistence type="predicted"/>
<dbReference type="GO" id="GO:0046983">
    <property type="term" value="F:protein dimerization activity"/>
    <property type="evidence" value="ECO:0007669"/>
    <property type="project" value="InterPro"/>
</dbReference>
<reference evidence="7 8" key="1">
    <citation type="submission" date="2019-03" db="EMBL/GenBank/DDBJ databases">
        <title>Sapientia aquatica gen. nov., sp. nov., isolated from a crater lake.</title>
        <authorList>
            <person name="Felfoldi T."/>
            <person name="Szabo A."/>
            <person name="Toth E."/>
            <person name="Schumann P."/>
            <person name="Keki Z."/>
            <person name="Marialigeti K."/>
            <person name="Mathe I."/>
        </authorList>
    </citation>
    <scope>NUCLEOTIDE SEQUENCE [LARGE SCALE GENOMIC DNA]</scope>
    <source>
        <strain evidence="7 8">SA-152</strain>
    </source>
</reference>
<dbReference type="Gene3D" id="3.30.565.10">
    <property type="entry name" value="Histidine kinase-like ATPase, C-terminal domain"/>
    <property type="match status" value="1"/>
</dbReference>
<dbReference type="AlphaFoldDB" id="A0A4V3AUQ8"/>
<evidence type="ECO:0000313" key="8">
    <source>
        <dbReference type="Proteomes" id="UP000294829"/>
    </source>
</evidence>
<evidence type="ECO:0000256" key="4">
    <source>
        <dbReference type="SAM" id="Phobius"/>
    </source>
</evidence>
<feature type="domain" description="Histidine kinase/HSP90-like ATPase" evidence="5">
    <location>
        <begin position="277"/>
        <end position="364"/>
    </location>
</feature>
<keyword evidence="4" id="KW-1133">Transmembrane helix</keyword>
<keyword evidence="8" id="KW-1185">Reference proteome</keyword>
<feature type="transmembrane region" description="Helical" evidence="4">
    <location>
        <begin position="135"/>
        <end position="156"/>
    </location>
</feature>
<keyword evidence="4" id="KW-0472">Membrane</keyword>
<dbReference type="InterPro" id="IPR050482">
    <property type="entry name" value="Sensor_HK_TwoCompSys"/>
</dbReference>
<dbReference type="RefSeq" id="WP_133328642.1">
    <property type="nucleotide sequence ID" value="NZ_SMYL01000005.1"/>
</dbReference>
<keyword evidence="1" id="KW-0808">Transferase</keyword>
<feature type="transmembrane region" description="Helical" evidence="4">
    <location>
        <begin position="111"/>
        <end position="129"/>
    </location>
</feature>
<feature type="domain" description="Signal transduction histidine kinase subgroup 3 dimerisation and phosphoacceptor" evidence="6">
    <location>
        <begin position="178"/>
        <end position="242"/>
    </location>
</feature>
<keyword evidence="4" id="KW-0812">Transmembrane</keyword>
<dbReference type="CDD" id="cd16917">
    <property type="entry name" value="HATPase_UhpB-NarQ-NarX-like"/>
    <property type="match status" value="1"/>
</dbReference>
<protein>
    <submittedName>
        <fullName evidence="7">Sensor histidine kinase</fullName>
    </submittedName>
</protein>
<name>A0A4V3AUQ8_9BURK</name>
<dbReference type="InterPro" id="IPR011712">
    <property type="entry name" value="Sig_transdc_His_kin_sub3_dim/P"/>
</dbReference>
<dbReference type="Proteomes" id="UP000294829">
    <property type="component" value="Unassembled WGS sequence"/>
</dbReference>
<evidence type="ECO:0000256" key="3">
    <source>
        <dbReference type="ARBA" id="ARBA00023012"/>
    </source>
</evidence>
<dbReference type="PANTHER" id="PTHR24421">
    <property type="entry name" value="NITRATE/NITRITE SENSOR PROTEIN NARX-RELATED"/>
    <property type="match status" value="1"/>
</dbReference>
<dbReference type="Pfam" id="PF02518">
    <property type="entry name" value="HATPase_c"/>
    <property type="match status" value="1"/>
</dbReference>
<dbReference type="EMBL" id="SMYL01000005">
    <property type="protein sequence ID" value="TDK65590.1"/>
    <property type="molecule type" value="Genomic_DNA"/>
</dbReference>
<dbReference type="GO" id="GO:0000155">
    <property type="term" value="F:phosphorelay sensor kinase activity"/>
    <property type="evidence" value="ECO:0007669"/>
    <property type="project" value="InterPro"/>
</dbReference>
<dbReference type="PANTHER" id="PTHR24421:SF63">
    <property type="entry name" value="SENSOR HISTIDINE KINASE DESK"/>
    <property type="match status" value="1"/>
</dbReference>
<keyword evidence="3" id="KW-0902">Two-component regulatory system</keyword>
<dbReference type="OrthoDB" id="9797605at2"/>
<dbReference type="InterPro" id="IPR036890">
    <property type="entry name" value="HATPase_C_sf"/>
</dbReference>
<dbReference type="Pfam" id="PF07730">
    <property type="entry name" value="HisKA_3"/>
    <property type="match status" value="1"/>
</dbReference>
<feature type="transmembrane region" description="Helical" evidence="4">
    <location>
        <begin position="45"/>
        <end position="67"/>
    </location>
</feature>
<dbReference type="InterPro" id="IPR003594">
    <property type="entry name" value="HATPase_dom"/>
</dbReference>
<evidence type="ECO:0000256" key="1">
    <source>
        <dbReference type="ARBA" id="ARBA00022679"/>
    </source>
</evidence>
<dbReference type="SUPFAM" id="SSF55874">
    <property type="entry name" value="ATPase domain of HSP90 chaperone/DNA topoisomerase II/histidine kinase"/>
    <property type="match status" value="1"/>
</dbReference>
<gene>
    <name evidence="7" type="ORF">E2I14_11605</name>
</gene>
<evidence type="ECO:0000259" key="6">
    <source>
        <dbReference type="Pfam" id="PF07730"/>
    </source>
</evidence>
<dbReference type="GO" id="GO:0016020">
    <property type="term" value="C:membrane"/>
    <property type="evidence" value="ECO:0007669"/>
    <property type="project" value="InterPro"/>
</dbReference>
<comment type="caution">
    <text evidence="7">The sequence shown here is derived from an EMBL/GenBank/DDBJ whole genome shotgun (WGS) entry which is preliminary data.</text>
</comment>
<sequence length="375" mass="40962">MSIANRIISGRWIPENQSKSSFAWLLMIAFFGWKYFLVQPSIMEAVLGVISVLFFIALFVLVNWVGINYRIGIIFTMFLLGAVWAPFNPGAAVFVIFAAANCTSIEPIKRAYQVLIVLMLLLLLEVSLVKLGPDFWVPSFLVSTAMGIAGIMQGALRRSREKLIRSQEEVAYLATIAERERISRDLHDLLGHTLSLITIKAELANKLLARDPAAAQKEIQDIEVCARNALSEVRAAVTGYRQVGFTQELANAANCLSAADIGLTTHIDQLTMHANTESILTLALRESVTNITRHSLATHCDIELKKVADHIVLTISDNGSKLSEANQVVPGNGLTGMRERINNIGGQLQIMIKQGLSIRISLPASGPTNSAGAKV</sequence>
<evidence type="ECO:0000259" key="5">
    <source>
        <dbReference type="Pfam" id="PF02518"/>
    </source>
</evidence>
<accession>A0A4V3AUQ8</accession>
<feature type="transmembrane region" description="Helical" evidence="4">
    <location>
        <begin position="73"/>
        <end position="99"/>
    </location>
</feature>
<evidence type="ECO:0000256" key="2">
    <source>
        <dbReference type="ARBA" id="ARBA00022777"/>
    </source>
</evidence>
<evidence type="ECO:0000313" key="7">
    <source>
        <dbReference type="EMBL" id="TDK65590.1"/>
    </source>
</evidence>
<keyword evidence="2 7" id="KW-0418">Kinase</keyword>
<organism evidence="7 8">
    <name type="scientific">Sapientia aquatica</name>
    <dbReference type="NCBI Taxonomy" id="1549640"/>
    <lineage>
        <taxon>Bacteria</taxon>
        <taxon>Pseudomonadati</taxon>
        <taxon>Pseudomonadota</taxon>
        <taxon>Betaproteobacteria</taxon>
        <taxon>Burkholderiales</taxon>
        <taxon>Oxalobacteraceae</taxon>
        <taxon>Sapientia</taxon>
    </lineage>
</organism>